<dbReference type="Gene3D" id="3.40.50.1820">
    <property type="entry name" value="alpha/beta hydrolase"/>
    <property type="match status" value="1"/>
</dbReference>
<comment type="catalytic activity">
    <reaction evidence="14">
        <text>1-O-hexadecyl-2-acetyl-sn-glycero-3-phosphocholine + H2O = 1-O-hexadecyl-sn-glycero-3-phosphocholine + acetate + H(+)</text>
        <dbReference type="Rhea" id="RHEA:40479"/>
        <dbReference type="ChEBI" id="CHEBI:15377"/>
        <dbReference type="ChEBI" id="CHEBI:15378"/>
        <dbReference type="ChEBI" id="CHEBI:30089"/>
        <dbReference type="ChEBI" id="CHEBI:44811"/>
        <dbReference type="ChEBI" id="CHEBI:64496"/>
    </reaction>
    <physiologicalReaction direction="left-to-right" evidence="14">
        <dbReference type="Rhea" id="RHEA:40480"/>
    </physiologicalReaction>
</comment>
<evidence type="ECO:0000256" key="2">
    <source>
        <dbReference type="ARBA" id="ARBA00010884"/>
    </source>
</evidence>
<comment type="subcellular location">
    <subcellularLocation>
        <location evidence="1">Membrane</location>
        <topology evidence="1">Single-pass type II membrane protein</topology>
    </subcellularLocation>
</comment>
<keyword evidence="38" id="KW-1185">Reference proteome</keyword>
<comment type="catalytic activity">
    <reaction evidence="30">
        <text>1-hexadecanoyl-2-nonadioyl-sn-glycero-3-phosphocholine + H2O = nonanedioate + 1-hexadecanoyl-sn-glycero-3-phosphocholine + H(+)</text>
        <dbReference type="Rhea" id="RHEA:41388"/>
        <dbReference type="ChEBI" id="CHEBI:15377"/>
        <dbReference type="ChEBI" id="CHEBI:15378"/>
        <dbReference type="ChEBI" id="CHEBI:72998"/>
        <dbReference type="ChEBI" id="CHEBI:78207"/>
        <dbReference type="ChEBI" id="CHEBI:78208"/>
    </reaction>
    <physiologicalReaction direction="left-to-right" evidence="30">
        <dbReference type="Rhea" id="RHEA:41389"/>
    </physiologicalReaction>
</comment>
<evidence type="ECO:0000256" key="36">
    <source>
        <dbReference type="SAM" id="Phobius"/>
    </source>
</evidence>
<keyword evidence="6 36" id="KW-0812">Transmembrane</keyword>
<evidence type="ECO:0000256" key="6">
    <source>
        <dbReference type="ARBA" id="ARBA00022692"/>
    </source>
</evidence>
<comment type="catalytic activity">
    <reaction evidence="29">
        <text>1-octadecanoyl-2-octanoyl-sn-glycero-3-phosphocholine + H2O = 1-octadecanoyl-sn-glycero-3-phosphocholine + octanoate + H(+)</text>
        <dbReference type="Rhea" id="RHEA:54468"/>
        <dbReference type="ChEBI" id="CHEBI:15377"/>
        <dbReference type="ChEBI" id="CHEBI:15378"/>
        <dbReference type="ChEBI" id="CHEBI:25646"/>
        <dbReference type="ChEBI" id="CHEBI:73858"/>
        <dbReference type="ChEBI" id="CHEBI:138213"/>
    </reaction>
    <physiologicalReaction direction="left-to-right" evidence="29">
        <dbReference type="Rhea" id="RHEA:54469"/>
    </physiologicalReaction>
</comment>
<evidence type="ECO:0000256" key="4">
    <source>
        <dbReference type="ARBA" id="ARBA00013278"/>
    </source>
</evidence>
<keyword evidence="8" id="KW-0735">Signal-anchor</keyword>
<evidence type="ECO:0000256" key="25">
    <source>
        <dbReference type="ARBA" id="ARBA00051705"/>
    </source>
</evidence>
<evidence type="ECO:0000256" key="35">
    <source>
        <dbReference type="SAM" id="MobiDB-lite"/>
    </source>
</evidence>
<dbReference type="InterPro" id="IPR000073">
    <property type="entry name" value="AB_hydrolase_1"/>
</dbReference>
<dbReference type="SUPFAM" id="SSF53474">
    <property type="entry name" value="alpha/beta-Hydrolases"/>
    <property type="match status" value="1"/>
</dbReference>
<dbReference type="GO" id="GO:0008970">
    <property type="term" value="F:phospholipase A1 activity"/>
    <property type="evidence" value="ECO:0007669"/>
    <property type="project" value="UniProtKB-EC"/>
</dbReference>
<dbReference type="GO" id="GO:0004623">
    <property type="term" value="F:phospholipase A2 activity"/>
    <property type="evidence" value="ECO:0007669"/>
    <property type="project" value="UniProtKB-EC"/>
</dbReference>
<comment type="catalytic activity">
    <reaction evidence="22">
        <text>1-O-hexadecyl-2-nonadioyl-sn-glycero-3-phosphocholine + H2O = nonanedioate + 1-O-hexadecyl-sn-glycero-3-phosphocholine + H(+)</text>
        <dbReference type="Rhea" id="RHEA:54552"/>
        <dbReference type="ChEBI" id="CHEBI:15377"/>
        <dbReference type="ChEBI" id="CHEBI:15378"/>
        <dbReference type="ChEBI" id="CHEBI:64496"/>
        <dbReference type="ChEBI" id="CHEBI:78208"/>
        <dbReference type="ChEBI" id="CHEBI:138269"/>
    </reaction>
    <physiologicalReaction direction="left-to-right" evidence="22">
        <dbReference type="Rhea" id="RHEA:54553"/>
    </physiologicalReaction>
</comment>
<evidence type="ECO:0000256" key="32">
    <source>
        <dbReference type="ARBA" id="ARBA00059841"/>
    </source>
</evidence>
<gene>
    <name evidence="39" type="primary">ABHD3</name>
</gene>
<evidence type="ECO:0000256" key="21">
    <source>
        <dbReference type="ARBA" id="ARBA00050195"/>
    </source>
</evidence>
<comment type="function">
    <text evidence="32">Phospholipase that may play a role in phospholipids remodeling. May selectively cleave myristate (C14)-containing phosphatidylcholines through its predominant phospholipase 1 activity, cleaving preferentially acyl groups in sn1 position. In parallel, may have a minor phospholipase 2 activity acting on acyl groups in position sn2. In addition to (C14)-containing phosphatidylcholines, may also act on other medium-chain-containing and oxidatively truncated phospholipids.</text>
</comment>
<comment type="catalytic activity">
    <reaction evidence="23">
        <text>1-octadecanoyl-2-pentanoyl-sn-glycero-3-phosphocholine + H2O = pentanoate + 1-octadecanoyl-sn-glycero-3-phosphocholine + H(+)</text>
        <dbReference type="Rhea" id="RHEA:54460"/>
        <dbReference type="ChEBI" id="CHEBI:15377"/>
        <dbReference type="ChEBI" id="CHEBI:15378"/>
        <dbReference type="ChEBI" id="CHEBI:31011"/>
        <dbReference type="ChEBI" id="CHEBI:73858"/>
        <dbReference type="ChEBI" id="CHEBI:138211"/>
    </reaction>
    <physiologicalReaction direction="left-to-right" evidence="23">
        <dbReference type="Rhea" id="RHEA:54461"/>
    </physiologicalReaction>
</comment>
<dbReference type="GO" id="GO:0047372">
    <property type="term" value="F:monoacylglycerol lipase activity"/>
    <property type="evidence" value="ECO:0007669"/>
    <property type="project" value="TreeGrafter"/>
</dbReference>
<evidence type="ECO:0000256" key="30">
    <source>
        <dbReference type="ARBA" id="ARBA00052808"/>
    </source>
</evidence>
<evidence type="ECO:0000256" key="10">
    <source>
        <dbReference type="ARBA" id="ARBA00023098"/>
    </source>
</evidence>
<name>A0A6P5J574_PHACI</name>
<dbReference type="InterPro" id="IPR050960">
    <property type="entry name" value="AB_hydrolase_4_sf"/>
</dbReference>
<evidence type="ECO:0000256" key="31">
    <source>
        <dbReference type="ARBA" id="ARBA00052894"/>
    </source>
</evidence>
<dbReference type="PROSITE" id="PS01133">
    <property type="entry name" value="UPF0017"/>
    <property type="match status" value="1"/>
</dbReference>
<dbReference type="Proteomes" id="UP000515140">
    <property type="component" value="Unplaced"/>
</dbReference>
<comment type="catalytic activity">
    <reaction evidence="16">
        <text>1-hexadecanoyl-2-(5-oxopentanoyl)-sn-glycero-3-phosphocholine + H2O = 5-oxopentanoate + 1-hexadecanoyl-sn-glycero-3-phosphocholine + H(+)</text>
        <dbReference type="Rhea" id="RHEA:40483"/>
        <dbReference type="ChEBI" id="CHEBI:15377"/>
        <dbReference type="ChEBI" id="CHEBI:15378"/>
        <dbReference type="ChEBI" id="CHEBI:16120"/>
        <dbReference type="ChEBI" id="CHEBI:72998"/>
        <dbReference type="ChEBI" id="CHEBI:77890"/>
    </reaction>
    <physiologicalReaction direction="left-to-right" evidence="16">
        <dbReference type="Rhea" id="RHEA:40484"/>
    </physiologicalReaction>
</comment>
<evidence type="ECO:0000256" key="29">
    <source>
        <dbReference type="ARBA" id="ARBA00052747"/>
    </source>
</evidence>
<dbReference type="CTD" id="171586"/>
<evidence type="ECO:0000313" key="38">
    <source>
        <dbReference type="Proteomes" id="UP000515140"/>
    </source>
</evidence>
<dbReference type="FunCoup" id="A0A6P5J574">
    <property type="interactions" value="312"/>
</dbReference>
<comment type="catalytic activity">
    <reaction evidence="26">
        <text>1-octadecanoyl-2-acetyl-sn-glycero-3-phosphocholine + H2O = 1-octadecanoyl-sn-glycero-3-phosphocholine + acetate + H(+)</text>
        <dbReference type="Rhea" id="RHEA:54408"/>
        <dbReference type="ChEBI" id="CHEBI:15377"/>
        <dbReference type="ChEBI" id="CHEBI:15378"/>
        <dbReference type="ChEBI" id="CHEBI:30089"/>
        <dbReference type="ChEBI" id="CHEBI:73858"/>
        <dbReference type="ChEBI" id="CHEBI:75220"/>
    </reaction>
    <physiologicalReaction direction="left-to-right" evidence="26">
        <dbReference type="Rhea" id="RHEA:54409"/>
    </physiologicalReaction>
</comment>
<accession>A0A6P5J574</accession>
<dbReference type="KEGG" id="pcw:110197089"/>
<dbReference type="FunFam" id="3.40.50.1820:FF:000079">
    <property type="entry name" value="Abhydrolase domain-containing 3"/>
    <property type="match status" value="1"/>
</dbReference>
<evidence type="ECO:0000256" key="15">
    <source>
        <dbReference type="ARBA" id="ARBA00036688"/>
    </source>
</evidence>
<dbReference type="GO" id="GO:0051793">
    <property type="term" value="P:medium-chain fatty acid catabolic process"/>
    <property type="evidence" value="ECO:0007669"/>
    <property type="project" value="TreeGrafter"/>
</dbReference>
<reference evidence="39" key="1">
    <citation type="submission" date="2025-08" db="UniProtKB">
        <authorList>
            <consortium name="RefSeq"/>
        </authorList>
    </citation>
    <scope>IDENTIFICATION</scope>
    <source>
        <tissue evidence="39">Spleen</tissue>
    </source>
</reference>
<dbReference type="GeneID" id="110197089"/>
<sequence length="552" mass="61447">MITHARWTAGFRHRICRGLASGSARVGALRSTTEQQAGSAAPIGCHSVSVFLFTLRIGFPNTFFPSPPHPCSVLDLPPRLLKPFPGRVNPLPAGGAQGHSPEPLERSAGRRPRCCSAPSCFSGEGLRSSPSSRGRRTLGRRRTVQPRLAMDLEMLSREFSLYLEHQVRVGFLGSGVGLSLVLGFSVAYACYYLSSIAKKPQLVTGGESLSRFLQDHCPVVTETYYPTIWCWESRGQTLLRPFITSKPQVQYRNELIKTTDGGQISLDWFDNNESTCYLDASTRPTVLLLPGLTGTSKESYILHMVQFSEELGYRCVVFNNRGVSGENLLTPRTYCCANTEDLETVIHHVHSLYPSAPFLAAGVSMGGMLLLNYLGKIGTKTPLMAAATFSVGWNTFACSESLEKPLNWLLFNYYLTTCLQSSVNKHRHMFVKQVDMDLVMKAKSVREFDKRFTSVMFGYRSIDDYYTDASPYRRLKSVGIPVLCLNSVDDVFSPHHAIPIETAKQNPNVALVLTSYGGHIGFLEGIWPRQSTYMDRVFKQFVQAIVEHGHEL</sequence>
<dbReference type="EC" id="3.1.1.4" evidence="4"/>
<evidence type="ECO:0000256" key="22">
    <source>
        <dbReference type="ARBA" id="ARBA00050276"/>
    </source>
</evidence>
<comment type="catalytic activity">
    <reaction evidence="31">
        <text>1,2-ditetradecanoyl-sn-glycero-3-phosphocholine + H2O = 2-tetradecanoyl-sn-glycero-3-phosphocholine + tetradecanoate + H(+)</text>
        <dbReference type="Rhea" id="RHEA:54404"/>
        <dbReference type="ChEBI" id="CHEBI:15377"/>
        <dbReference type="ChEBI" id="CHEBI:15378"/>
        <dbReference type="ChEBI" id="CHEBI:30807"/>
        <dbReference type="ChEBI" id="CHEBI:45240"/>
        <dbReference type="ChEBI" id="CHEBI:131738"/>
    </reaction>
    <physiologicalReaction direction="left-to-right" evidence="31">
        <dbReference type="Rhea" id="RHEA:54405"/>
    </physiologicalReaction>
</comment>
<keyword evidence="5" id="KW-0719">Serine esterase</keyword>
<feature type="region of interest" description="Disordered" evidence="35">
    <location>
        <begin position="87"/>
        <end position="111"/>
    </location>
</feature>
<comment type="catalytic activity">
    <reaction evidence="27">
        <text>1-tetradecanoyl-2-(9Z,12Z-octadecadienoyl)-sn-glycero-3-phosphocholine + H2O = 2-(9Z,12Z-octadecadienoyl)-sn-glycero-3-phosphocholine + tetradecanoate + H(+)</text>
        <dbReference type="Rhea" id="RHEA:54388"/>
        <dbReference type="ChEBI" id="CHEBI:15377"/>
        <dbReference type="ChEBI" id="CHEBI:15378"/>
        <dbReference type="ChEBI" id="CHEBI:30807"/>
        <dbReference type="ChEBI" id="CHEBI:76084"/>
        <dbReference type="ChEBI" id="CHEBI:86094"/>
    </reaction>
    <physiologicalReaction direction="left-to-right" evidence="27">
        <dbReference type="Rhea" id="RHEA:54389"/>
    </physiologicalReaction>
</comment>
<dbReference type="RefSeq" id="XP_020826361.1">
    <property type="nucleotide sequence ID" value="XM_020970702.1"/>
</dbReference>
<feature type="transmembrane region" description="Helical" evidence="36">
    <location>
        <begin position="169"/>
        <end position="194"/>
    </location>
</feature>
<evidence type="ECO:0000256" key="7">
    <source>
        <dbReference type="ARBA" id="ARBA00022801"/>
    </source>
</evidence>
<dbReference type="InterPro" id="IPR000952">
    <property type="entry name" value="AB_hydrolase_4_CS"/>
</dbReference>
<comment type="catalytic activity">
    <reaction evidence="15">
        <text>a 1,2-diacyl-sn-glycero-3-phosphocholine + H2O = a 2-acyl-sn-glycero-3-phosphocholine + a fatty acid + H(+)</text>
        <dbReference type="Rhea" id="RHEA:18689"/>
        <dbReference type="ChEBI" id="CHEBI:15377"/>
        <dbReference type="ChEBI" id="CHEBI:15378"/>
        <dbReference type="ChEBI" id="CHEBI:28868"/>
        <dbReference type="ChEBI" id="CHEBI:57643"/>
        <dbReference type="ChEBI" id="CHEBI:57875"/>
        <dbReference type="EC" id="3.1.1.32"/>
    </reaction>
    <physiologicalReaction direction="left-to-right" evidence="15">
        <dbReference type="Rhea" id="RHEA:18690"/>
    </physiologicalReaction>
</comment>
<dbReference type="GO" id="GO:0008126">
    <property type="term" value="F:acetylesterase activity"/>
    <property type="evidence" value="ECO:0007669"/>
    <property type="project" value="TreeGrafter"/>
</dbReference>
<evidence type="ECO:0000256" key="33">
    <source>
        <dbReference type="ARBA" id="ARBA00071303"/>
    </source>
</evidence>
<evidence type="ECO:0000256" key="14">
    <source>
        <dbReference type="ARBA" id="ARBA00023721"/>
    </source>
</evidence>
<evidence type="ECO:0000256" key="19">
    <source>
        <dbReference type="ARBA" id="ARBA00050145"/>
    </source>
</evidence>
<comment type="catalytic activity">
    <reaction evidence="21">
        <text>1-tetradecanoyl-2-(4Z,7Z,10Z,13Z,16Z,19Z-docosahexaenoyl)-sn-glycero-3-phosphocholine + H2O = 2-(4Z,7Z,10Z,13Z,16Z,19Z-docosahexaenoyl)-sn-glycero-3-phosphocholine + tetradecanoate + H(+)</text>
        <dbReference type="Rhea" id="RHEA:54400"/>
        <dbReference type="ChEBI" id="CHEBI:15377"/>
        <dbReference type="ChEBI" id="CHEBI:15378"/>
        <dbReference type="ChEBI" id="CHEBI:30807"/>
        <dbReference type="ChEBI" id="CHEBI:76085"/>
        <dbReference type="ChEBI" id="CHEBI:86162"/>
    </reaction>
    <physiologicalReaction direction="left-to-right" evidence="21">
        <dbReference type="Rhea" id="RHEA:54401"/>
    </physiologicalReaction>
</comment>
<keyword evidence="11 36" id="KW-0472">Membrane</keyword>
<feature type="domain" description="AB hydrolase-1" evidence="37">
    <location>
        <begin position="284"/>
        <end position="525"/>
    </location>
</feature>
<comment type="catalytic activity">
    <reaction evidence="19">
        <text>1,2-ditetradecanoyl-sn-glycero-3-phosphocholine + H2O = 1-tetradecanoyl-sn-glycero-3-phosphocholine + tetradecanoate + H(+)</text>
        <dbReference type="Rhea" id="RHEA:54456"/>
        <dbReference type="ChEBI" id="CHEBI:15377"/>
        <dbReference type="ChEBI" id="CHEBI:15378"/>
        <dbReference type="ChEBI" id="CHEBI:30807"/>
        <dbReference type="ChEBI" id="CHEBI:45240"/>
        <dbReference type="ChEBI" id="CHEBI:64489"/>
    </reaction>
    <physiologicalReaction direction="left-to-right" evidence="19">
        <dbReference type="Rhea" id="RHEA:54457"/>
    </physiologicalReaction>
</comment>
<evidence type="ECO:0000256" key="18">
    <source>
        <dbReference type="ARBA" id="ARBA00048471"/>
    </source>
</evidence>
<evidence type="ECO:0000313" key="39">
    <source>
        <dbReference type="RefSeq" id="XP_020826361.1"/>
    </source>
</evidence>
<evidence type="ECO:0000256" key="5">
    <source>
        <dbReference type="ARBA" id="ARBA00022487"/>
    </source>
</evidence>
<keyword evidence="9 36" id="KW-1133">Transmembrane helix</keyword>
<evidence type="ECO:0000256" key="8">
    <source>
        <dbReference type="ARBA" id="ARBA00022968"/>
    </source>
</evidence>
<evidence type="ECO:0000256" key="27">
    <source>
        <dbReference type="ARBA" id="ARBA00052144"/>
    </source>
</evidence>
<comment type="catalytic activity">
    <reaction evidence="13">
        <text>a 1,2-diacyl-sn-glycero-3-phosphocholine + H2O = a 1-acyl-sn-glycero-3-phosphocholine + a fatty acid + H(+)</text>
        <dbReference type="Rhea" id="RHEA:15801"/>
        <dbReference type="ChEBI" id="CHEBI:15377"/>
        <dbReference type="ChEBI" id="CHEBI:15378"/>
        <dbReference type="ChEBI" id="CHEBI:28868"/>
        <dbReference type="ChEBI" id="CHEBI:57643"/>
        <dbReference type="ChEBI" id="CHEBI:58168"/>
        <dbReference type="EC" id="3.1.1.4"/>
    </reaction>
    <physiologicalReaction direction="left-to-right" evidence="13">
        <dbReference type="Rhea" id="RHEA:15802"/>
    </physiologicalReaction>
</comment>
<comment type="catalytic activity">
    <reaction evidence="17">
        <text>1-hexadecanoyl-2-(9-oxononanoyl)-sn-glycero-3-phosphocholine + H2O = 9-oxononanoate + 1-hexadecanoyl-sn-glycero-3-phosphocholine + H(+)</text>
        <dbReference type="Rhea" id="RHEA:41179"/>
        <dbReference type="ChEBI" id="CHEBI:15377"/>
        <dbReference type="ChEBI" id="CHEBI:15378"/>
        <dbReference type="ChEBI" id="CHEBI:61042"/>
        <dbReference type="ChEBI" id="CHEBI:72998"/>
        <dbReference type="ChEBI" id="CHEBI:77812"/>
    </reaction>
    <physiologicalReaction direction="left-to-right" evidence="17">
        <dbReference type="Rhea" id="RHEA:41180"/>
    </physiologicalReaction>
</comment>
<keyword evidence="12" id="KW-1208">Phospholipid metabolism</keyword>
<dbReference type="Pfam" id="PF00561">
    <property type="entry name" value="Abhydrolase_1"/>
    <property type="match status" value="1"/>
</dbReference>
<evidence type="ECO:0000256" key="17">
    <source>
        <dbReference type="ARBA" id="ARBA00048288"/>
    </source>
</evidence>
<evidence type="ECO:0000256" key="23">
    <source>
        <dbReference type="ARBA" id="ARBA00050674"/>
    </source>
</evidence>
<evidence type="ECO:0000256" key="13">
    <source>
        <dbReference type="ARBA" id="ARBA00023422"/>
    </source>
</evidence>
<evidence type="ECO:0000256" key="26">
    <source>
        <dbReference type="ARBA" id="ARBA00052087"/>
    </source>
</evidence>
<dbReference type="AlphaFoldDB" id="A0A6P5J574"/>
<organism evidence="38 39">
    <name type="scientific">Phascolarctos cinereus</name>
    <name type="common">Koala</name>
    <dbReference type="NCBI Taxonomy" id="38626"/>
    <lineage>
        <taxon>Eukaryota</taxon>
        <taxon>Metazoa</taxon>
        <taxon>Chordata</taxon>
        <taxon>Craniata</taxon>
        <taxon>Vertebrata</taxon>
        <taxon>Euteleostomi</taxon>
        <taxon>Mammalia</taxon>
        <taxon>Metatheria</taxon>
        <taxon>Diprotodontia</taxon>
        <taxon>Phascolarctidae</taxon>
        <taxon>Phascolarctos</taxon>
    </lineage>
</organism>
<dbReference type="EC" id="3.1.1.32" evidence="3"/>
<evidence type="ECO:0000256" key="34">
    <source>
        <dbReference type="ARBA" id="ARBA00082158"/>
    </source>
</evidence>
<dbReference type="InParanoid" id="A0A6P5J574"/>
<proteinExistence type="inferred from homology"/>
<evidence type="ECO:0000256" key="3">
    <source>
        <dbReference type="ARBA" id="ARBA00013179"/>
    </source>
</evidence>
<comment type="catalytic activity">
    <reaction evidence="28">
        <text>1-octadecanoyl-2-hexanoyl-sn-glycero-3-phosphocholine + H2O = hexanoate + 1-octadecanoyl-sn-glycero-3-phosphocholine + H(+)</text>
        <dbReference type="Rhea" id="RHEA:54464"/>
        <dbReference type="ChEBI" id="CHEBI:15377"/>
        <dbReference type="ChEBI" id="CHEBI:15378"/>
        <dbReference type="ChEBI" id="CHEBI:17120"/>
        <dbReference type="ChEBI" id="CHEBI:73858"/>
        <dbReference type="ChEBI" id="CHEBI:138212"/>
    </reaction>
    <physiologicalReaction direction="left-to-right" evidence="28">
        <dbReference type="Rhea" id="RHEA:54465"/>
    </physiologicalReaction>
</comment>
<evidence type="ECO:0000256" key="9">
    <source>
        <dbReference type="ARBA" id="ARBA00022989"/>
    </source>
</evidence>
<dbReference type="GO" id="GO:0046470">
    <property type="term" value="P:phosphatidylcholine metabolic process"/>
    <property type="evidence" value="ECO:0007669"/>
    <property type="project" value="TreeGrafter"/>
</dbReference>
<protein>
    <recommendedName>
        <fullName evidence="33">Phospholipase ABHD3</fullName>
        <ecNumber evidence="3">3.1.1.32</ecNumber>
        <ecNumber evidence="4">3.1.1.4</ecNumber>
    </recommendedName>
    <alternativeName>
        <fullName evidence="34">Abhydrolase domain-containing protein 3</fullName>
    </alternativeName>
</protein>
<keyword evidence="10" id="KW-0443">Lipid metabolism</keyword>
<evidence type="ECO:0000256" key="20">
    <source>
        <dbReference type="ARBA" id="ARBA00050182"/>
    </source>
</evidence>
<comment type="catalytic activity">
    <reaction evidence="18">
        <text>1-hexadecanoyl-2-glutaroyl-sn-glycero-3-phosphocholine + H2O = glutarate + 1-hexadecanoyl-sn-glycero-3-phosphocholine + H(+)</text>
        <dbReference type="Rhea" id="RHEA:41159"/>
        <dbReference type="ChEBI" id="CHEBI:15377"/>
        <dbReference type="ChEBI" id="CHEBI:15378"/>
        <dbReference type="ChEBI" id="CHEBI:30921"/>
        <dbReference type="ChEBI" id="CHEBI:72998"/>
        <dbReference type="ChEBI" id="CHEBI:77756"/>
    </reaction>
    <physiologicalReaction direction="left-to-right" evidence="18">
        <dbReference type="Rhea" id="RHEA:41160"/>
    </physiologicalReaction>
</comment>
<dbReference type="GO" id="GO:0016020">
    <property type="term" value="C:membrane"/>
    <property type="evidence" value="ECO:0007669"/>
    <property type="project" value="UniProtKB-SubCell"/>
</dbReference>
<comment type="similarity">
    <text evidence="2">Belongs to the AB hydrolase superfamily. AB hydrolase 4 family.</text>
</comment>
<comment type="catalytic activity">
    <reaction evidence="25">
        <text>1-tetradecanoyl-2-(9Z,12Z-octadecadienoyl)-sn-glycero-3-phosphocholine + H2O = 1-tetradecanoyl-sn-glycero-3-phosphocholine + (9Z,12Z)-octadecadienoate + H(+)</text>
        <dbReference type="Rhea" id="RHEA:54392"/>
        <dbReference type="ChEBI" id="CHEBI:15377"/>
        <dbReference type="ChEBI" id="CHEBI:15378"/>
        <dbReference type="ChEBI" id="CHEBI:30245"/>
        <dbReference type="ChEBI" id="CHEBI:64489"/>
        <dbReference type="ChEBI" id="CHEBI:86094"/>
    </reaction>
    <physiologicalReaction direction="left-to-right" evidence="25">
        <dbReference type="Rhea" id="RHEA:54393"/>
    </physiologicalReaction>
</comment>
<dbReference type="InterPro" id="IPR029058">
    <property type="entry name" value="AB_hydrolase_fold"/>
</dbReference>
<evidence type="ECO:0000256" key="11">
    <source>
        <dbReference type="ARBA" id="ARBA00023136"/>
    </source>
</evidence>
<comment type="catalytic activity">
    <reaction evidence="20">
        <text>1-octadecanoyl-2-nonanoyl-sn-glycero-3-phosphocholine + H2O = nonanoate + 1-octadecanoyl-sn-glycero-3-phosphocholine + H(+)</text>
        <dbReference type="Rhea" id="RHEA:54472"/>
        <dbReference type="ChEBI" id="CHEBI:15377"/>
        <dbReference type="ChEBI" id="CHEBI:15378"/>
        <dbReference type="ChEBI" id="CHEBI:32361"/>
        <dbReference type="ChEBI" id="CHEBI:73858"/>
        <dbReference type="ChEBI" id="CHEBI:138214"/>
    </reaction>
    <physiologicalReaction direction="left-to-right" evidence="20">
        <dbReference type="Rhea" id="RHEA:54473"/>
    </physiologicalReaction>
</comment>
<evidence type="ECO:0000256" key="28">
    <source>
        <dbReference type="ARBA" id="ARBA00052588"/>
    </source>
</evidence>
<comment type="catalytic activity">
    <reaction evidence="24">
        <text>1-tetradecanoyl-2-(5Z,8Z,11Z,14Z-eicosatetraenoyl)-sn-glycero-3-phosphocholine + H2O = 2-(5Z,8Z,11Z,14Z)-eicosatetraenoyl-sn-glycero-3-phosphocholine + tetradecanoate + H(+)</text>
        <dbReference type="Rhea" id="RHEA:54396"/>
        <dbReference type="ChEBI" id="CHEBI:15377"/>
        <dbReference type="ChEBI" id="CHEBI:15378"/>
        <dbReference type="ChEBI" id="CHEBI:30807"/>
        <dbReference type="ChEBI" id="CHEBI:76079"/>
        <dbReference type="ChEBI" id="CHEBI:86102"/>
    </reaction>
    <physiologicalReaction direction="left-to-right" evidence="24">
        <dbReference type="Rhea" id="RHEA:54397"/>
    </physiologicalReaction>
</comment>
<dbReference type="PANTHER" id="PTHR10794">
    <property type="entry name" value="ABHYDROLASE DOMAIN-CONTAINING PROTEIN"/>
    <property type="match status" value="1"/>
</dbReference>
<evidence type="ECO:0000259" key="37">
    <source>
        <dbReference type="Pfam" id="PF00561"/>
    </source>
</evidence>
<evidence type="ECO:0000256" key="12">
    <source>
        <dbReference type="ARBA" id="ARBA00023264"/>
    </source>
</evidence>
<dbReference type="GO" id="GO:0051792">
    <property type="term" value="P:medium-chain fatty acid biosynthetic process"/>
    <property type="evidence" value="ECO:0007669"/>
    <property type="project" value="TreeGrafter"/>
</dbReference>
<keyword evidence="7" id="KW-0378">Hydrolase</keyword>
<evidence type="ECO:0000256" key="16">
    <source>
        <dbReference type="ARBA" id="ARBA00047611"/>
    </source>
</evidence>
<dbReference type="PANTHER" id="PTHR10794:SF50">
    <property type="entry name" value="PHOSPHOLIPASE ABHD3"/>
    <property type="match status" value="1"/>
</dbReference>
<evidence type="ECO:0000256" key="1">
    <source>
        <dbReference type="ARBA" id="ARBA00004606"/>
    </source>
</evidence>
<evidence type="ECO:0000256" key="24">
    <source>
        <dbReference type="ARBA" id="ARBA00051164"/>
    </source>
</evidence>